<evidence type="ECO:0000256" key="3">
    <source>
        <dbReference type="ARBA" id="ARBA00022603"/>
    </source>
</evidence>
<evidence type="ECO:0000313" key="8">
    <source>
        <dbReference type="Proteomes" id="UP000199623"/>
    </source>
</evidence>
<sequence>MRYLSPLRYPGGKARLAPYIARLIAAQEPRPQAYAEPFAGGAGAALRLLVDEEVQRIYINDLNPGIAAFWRCVFSHTEDFARKIETEEISIEAWHRASATYASTEPKSDLDLGFATFFLNRCNRSGILNAGPIGGHDQTGRWKIDARFNRESLAHRVRYLGQYRKRVRISELDGRAFLRKISRLGDKILVYVDPPYLVQGEELYLDSLNAKDHAELATLLAKSKLRWFLTYDAHERITEDLYSGLRTVEFDIAHTAHVQHIGKEYAVFGKHLTVPDVDRVLSGNSGRWVSAD</sequence>
<dbReference type="PRINTS" id="PR00505">
    <property type="entry name" value="D12N6MTFRASE"/>
</dbReference>
<dbReference type="PIRSF" id="PIRSF000398">
    <property type="entry name" value="M_m6A_EcoRV"/>
    <property type="match status" value="1"/>
</dbReference>
<keyword evidence="4" id="KW-0808">Transferase</keyword>
<keyword evidence="8" id="KW-1185">Reference proteome</keyword>
<dbReference type="InterPro" id="IPR012327">
    <property type="entry name" value="MeTrfase_D12"/>
</dbReference>
<evidence type="ECO:0000313" key="7">
    <source>
        <dbReference type="EMBL" id="SDH58452.1"/>
    </source>
</evidence>
<proteinExistence type="inferred from homology"/>
<organism evidence="7 8">
    <name type="scientific">Lentzea fradiae</name>
    <dbReference type="NCBI Taxonomy" id="200378"/>
    <lineage>
        <taxon>Bacteria</taxon>
        <taxon>Bacillati</taxon>
        <taxon>Actinomycetota</taxon>
        <taxon>Actinomycetes</taxon>
        <taxon>Pseudonocardiales</taxon>
        <taxon>Pseudonocardiaceae</taxon>
        <taxon>Lentzea</taxon>
    </lineage>
</organism>
<name>A0A1G8DLC4_9PSEU</name>
<evidence type="ECO:0000256" key="4">
    <source>
        <dbReference type="ARBA" id="ARBA00022679"/>
    </source>
</evidence>
<dbReference type="EC" id="2.1.1.72" evidence="2"/>
<dbReference type="PANTHER" id="PTHR30481:SF2">
    <property type="entry name" value="SITE-SPECIFIC DNA-METHYLTRANSFERASE (ADENINE-SPECIFIC)"/>
    <property type="match status" value="1"/>
</dbReference>
<keyword evidence="3 7" id="KW-0489">Methyltransferase</keyword>
<comment type="catalytic activity">
    <reaction evidence="6">
        <text>a 2'-deoxyadenosine in DNA + S-adenosyl-L-methionine = an N(6)-methyl-2'-deoxyadenosine in DNA + S-adenosyl-L-homocysteine + H(+)</text>
        <dbReference type="Rhea" id="RHEA:15197"/>
        <dbReference type="Rhea" id="RHEA-COMP:12418"/>
        <dbReference type="Rhea" id="RHEA-COMP:12419"/>
        <dbReference type="ChEBI" id="CHEBI:15378"/>
        <dbReference type="ChEBI" id="CHEBI:57856"/>
        <dbReference type="ChEBI" id="CHEBI:59789"/>
        <dbReference type="ChEBI" id="CHEBI:90615"/>
        <dbReference type="ChEBI" id="CHEBI:90616"/>
        <dbReference type="EC" id="2.1.1.72"/>
    </reaction>
</comment>
<accession>A0A1G8DLC4</accession>
<evidence type="ECO:0000256" key="2">
    <source>
        <dbReference type="ARBA" id="ARBA00011900"/>
    </source>
</evidence>
<dbReference type="Proteomes" id="UP000199623">
    <property type="component" value="Unassembled WGS sequence"/>
</dbReference>
<dbReference type="InterPro" id="IPR023095">
    <property type="entry name" value="Ade_MeTrfase_dom_2"/>
</dbReference>
<evidence type="ECO:0000256" key="6">
    <source>
        <dbReference type="ARBA" id="ARBA00047942"/>
    </source>
</evidence>
<dbReference type="GO" id="GO:1904047">
    <property type="term" value="F:S-adenosyl-L-methionine binding"/>
    <property type="evidence" value="ECO:0007669"/>
    <property type="project" value="TreeGrafter"/>
</dbReference>
<dbReference type="InterPro" id="IPR029063">
    <property type="entry name" value="SAM-dependent_MTases_sf"/>
</dbReference>
<dbReference type="GO" id="GO:0009007">
    <property type="term" value="F:site-specific DNA-methyltransferase (adenine-specific) activity"/>
    <property type="evidence" value="ECO:0007669"/>
    <property type="project" value="UniProtKB-EC"/>
</dbReference>
<protein>
    <recommendedName>
        <fullName evidence="2">site-specific DNA-methyltransferase (adenine-specific)</fullName>
        <ecNumber evidence="2">2.1.1.72</ecNumber>
    </recommendedName>
</protein>
<dbReference type="InterPro" id="IPR012263">
    <property type="entry name" value="M_m6A_EcoRV"/>
</dbReference>
<dbReference type="Pfam" id="PF02086">
    <property type="entry name" value="MethyltransfD12"/>
    <property type="match status" value="1"/>
</dbReference>
<dbReference type="AlphaFoldDB" id="A0A1G8DLC4"/>
<keyword evidence="5" id="KW-0949">S-adenosyl-L-methionine</keyword>
<dbReference type="RefSeq" id="WP_090060360.1">
    <property type="nucleotide sequence ID" value="NZ_FNCC01000031.1"/>
</dbReference>
<dbReference type="Gene3D" id="3.40.50.150">
    <property type="entry name" value="Vaccinia Virus protein VP39"/>
    <property type="match status" value="1"/>
</dbReference>
<dbReference type="GO" id="GO:0043565">
    <property type="term" value="F:sequence-specific DNA binding"/>
    <property type="evidence" value="ECO:0007669"/>
    <property type="project" value="TreeGrafter"/>
</dbReference>
<dbReference type="PANTHER" id="PTHR30481">
    <property type="entry name" value="DNA ADENINE METHYLASE"/>
    <property type="match status" value="1"/>
</dbReference>
<dbReference type="GO" id="GO:0006298">
    <property type="term" value="P:mismatch repair"/>
    <property type="evidence" value="ECO:0007669"/>
    <property type="project" value="TreeGrafter"/>
</dbReference>
<comment type="similarity">
    <text evidence="1">Belongs to the N(4)/N(6)-methyltransferase family.</text>
</comment>
<dbReference type="GO" id="GO:0032259">
    <property type="term" value="P:methylation"/>
    <property type="evidence" value="ECO:0007669"/>
    <property type="project" value="UniProtKB-KW"/>
</dbReference>
<dbReference type="Gene3D" id="1.10.1020.10">
    <property type="entry name" value="Adenine-specific Methyltransferase, Domain 2"/>
    <property type="match status" value="1"/>
</dbReference>
<dbReference type="GO" id="GO:0009307">
    <property type="term" value="P:DNA restriction-modification system"/>
    <property type="evidence" value="ECO:0007669"/>
    <property type="project" value="InterPro"/>
</dbReference>
<dbReference type="SUPFAM" id="SSF53335">
    <property type="entry name" value="S-adenosyl-L-methionine-dependent methyltransferases"/>
    <property type="match status" value="1"/>
</dbReference>
<evidence type="ECO:0000256" key="1">
    <source>
        <dbReference type="ARBA" id="ARBA00006594"/>
    </source>
</evidence>
<evidence type="ECO:0000256" key="5">
    <source>
        <dbReference type="ARBA" id="ARBA00022691"/>
    </source>
</evidence>
<dbReference type="OrthoDB" id="9805629at2"/>
<gene>
    <name evidence="7" type="ORF">SAMN05216553_1318</name>
</gene>
<reference evidence="8" key="1">
    <citation type="submission" date="2016-10" db="EMBL/GenBank/DDBJ databases">
        <authorList>
            <person name="Varghese N."/>
            <person name="Submissions S."/>
        </authorList>
    </citation>
    <scope>NUCLEOTIDE SEQUENCE [LARGE SCALE GENOMIC DNA]</scope>
    <source>
        <strain evidence="8">CGMCC 4.3506</strain>
    </source>
</reference>
<dbReference type="STRING" id="200378.SAMN05216553_1318"/>
<dbReference type="EMBL" id="FNCC01000031">
    <property type="protein sequence ID" value="SDH58452.1"/>
    <property type="molecule type" value="Genomic_DNA"/>
</dbReference>